<evidence type="ECO:0000256" key="6">
    <source>
        <dbReference type="ARBA" id="ARBA00023136"/>
    </source>
</evidence>
<dbReference type="PANTHER" id="PTHR30558:SF13">
    <property type="entry name" value="BIOPOLYMER TRANSPORT PROTEIN EXBD2"/>
    <property type="match status" value="1"/>
</dbReference>
<keyword evidence="4 7" id="KW-0812">Transmembrane</keyword>
<dbReference type="PANTHER" id="PTHR30558">
    <property type="entry name" value="EXBD MEMBRANE COMPONENT OF PMF-DRIVEN MACROMOLECULE IMPORT SYSTEM"/>
    <property type="match status" value="1"/>
</dbReference>
<keyword evidence="10" id="KW-1185">Reference proteome</keyword>
<dbReference type="InterPro" id="IPR003400">
    <property type="entry name" value="ExbD"/>
</dbReference>
<organism evidence="9 10">
    <name type="scientific">Hyphomonas oceanitis SCH89</name>
    <dbReference type="NCBI Taxonomy" id="1280953"/>
    <lineage>
        <taxon>Bacteria</taxon>
        <taxon>Pseudomonadati</taxon>
        <taxon>Pseudomonadota</taxon>
        <taxon>Alphaproteobacteria</taxon>
        <taxon>Hyphomonadales</taxon>
        <taxon>Hyphomonadaceae</taxon>
        <taxon>Hyphomonas</taxon>
    </lineage>
</organism>
<evidence type="ECO:0000256" key="4">
    <source>
        <dbReference type="ARBA" id="ARBA00022692"/>
    </source>
</evidence>
<dbReference type="PATRIC" id="fig|1280953.3.peg.3185"/>
<keyword evidence="3" id="KW-1003">Cell membrane</keyword>
<dbReference type="GO" id="GO:0022857">
    <property type="term" value="F:transmembrane transporter activity"/>
    <property type="evidence" value="ECO:0007669"/>
    <property type="project" value="InterPro"/>
</dbReference>
<dbReference type="Proteomes" id="UP000024942">
    <property type="component" value="Unassembled WGS sequence"/>
</dbReference>
<dbReference type="GO" id="GO:0005886">
    <property type="term" value="C:plasma membrane"/>
    <property type="evidence" value="ECO:0007669"/>
    <property type="project" value="UniProtKB-SubCell"/>
</dbReference>
<keyword evidence="7" id="KW-0653">Protein transport</keyword>
<evidence type="ECO:0000256" key="8">
    <source>
        <dbReference type="SAM" id="Phobius"/>
    </source>
</evidence>
<dbReference type="RefSeq" id="WP_035540393.1">
    <property type="nucleotide sequence ID" value="NZ_ARYL01000030.1"/>
</dbReference>
<evidence type="ECO:0000313" key="9">
    <source>
        <dbReference type="EMBL" id="KDA01349.1"/>
    </source>
</evidence>
<evidence type="ECO:0000256" key="3">
    <source>
        <dbReference type="ARBA" id="ARBA00022475"/>
    </source>
</evidence>
<protein>
    <submittedName>
        <fullName evidence="9">Putative TonB system transport protein ExbD</fullName>
    </submittedName>
</protein>
<gene>
    <name evidence="9" type="ORF">HOC_15877</name>
</gene>
<keyword evidence="7" id="KW-0813">Transport</keyword>
<dbReference type="EMBL" id="ARYL01000030">
    <property type="protein sequence ID" value="KDA01349.1"/>
    <property type="molecule type" value="Genomic_DNA"/>
</dbReference>
<dbReference type="GO" id="GO:0015031">
    <property type="term" value="P:protein transport"/>
    <property type="evidence" value="ECO:0007669"/>
    <property type="project" value="UniProtKB-KW"/>
</dbReference>
<comment type="subcellular location">
    <subcellularLocation>
        <location evidence="1">Cell membrane</location>
        <topology evidence="1">Single-pass membrane protein</topology>
    </subcellularLocation>
    <subcellularLocation>
        <location evidence="7">Cell membrane</location>
        <topology evidence="7">Single-pass type II membrane protein</topology>
    </subcellularLocation>
</comment>
<dbReference type="eggNOG" id="COG0848">
    <property type="taxonomic scope" value="Bacteria"/>
</dbReference>
<sequence>MARRKRQSVAGGGGAEDDVNLTPMLDVVFILLIFFIVTAQFIKEPGVPIVRPEVDNKAQVKPLAILIAIDKNSDIYIDKKQVSPDEIGFTFKQLREDNPKGEVVVQADVDAEAEVLVDVMETINKIDGATVINISAKRE</sequence>
<evidence type="ECO:0000256" key="5">
    <source>
        <dbReference type="ARBA" id="ARBA00022989"/>
    </source>
</evidence>
<feature type="transmembrane region" description="Helical" evidence="8">
    <location>
        <begin position="21"/>
        <end position="42"/>
    </location>
</feature>
<dbReference type="OrthoDB" id="5456447at2"/>
<dbReference type="Pfam" id="PF02472">
    <property type="entry name" value="ExbD"/>
    <property type="match status" value="1"/>
</dbReference>
<reference evidence="9 10" key="1">
    <citation type="journal article" date="2014" name="Antonie Van Leeuwenhoek">
        <title>Hyphomonas beringensis sp. nov. and Hyphomonas chukchiensis sp. nov., isolated from surface seawater of the Bering Sea and Chukchi Sea.</title>
        <authorList>
            <person name="Li C."/>
            <person name="Lai Q."/>
            <person name="Li G."/>
            <person name="Dong C."/>
            <person name="Wang J."/>
            <person name="Liao Y."/>
            <person name="Shao Z."/>
        </authorList>
    </citation>
    <scope>NUCLEOTIDE SEQUENCE [LARGE SCALE GENOMIC DNA]</scope>
    <source>
        <strain evidence="9 10">SCH89</strain>
    </source>
</reference>
<evidence type="ECO:0000313" key="10">
    <source>
        <dbReference type="Proteomes" id="UP000024942"/>
    </source>
</evidence>
<evidence type="ECO:0000256" key="1">
    <source>
        <dbReference type="ARBA" id="ARBA00004162"/>
    </source>
</evidence>
<comment type="similarity">
    <text evidence="2 7">Belongs to the ExbD/TolR family.</text>
</comment>
<dbReference type="STRING" id="1280953.HOC_15877"/>
<comment type="caution">
    <text evidence="9">The sequence shown here is derived from an EMBL/GenBank/DDBJ whole genome shotgun (WGS) entry which is preliminary data.</text>
</comment>
<keyword evidence="5 8" id="KW-1133">Transmembrane helix</keyword>
<evidence type="ECO:0000256" key="7">
    <source>
        <dbReference type="RuleBase" id="RU003879"/>
    </source>
</evidence>
<dbReference type="AlphaFoldDB" id="A0A059G3P0"/>
<name>A0A059G3P0_9PROT</name>
<proteinExistence type="inferred from homology"/>
<evidence type="ECO:0000256" key="2">
    <source>
        <dbReference type="ARBA" id="ARBA00005811"/>
    </source>
</evidence>
<accession>A0A059G3P0</accession>
<keyword evidence="6 8" id="KW-0472">Membrane</keyword>
<dbReference type="Gene3D" id="3.30.420.270">
    <property type="match status" value="1"/>
</dbReference>